<protein>
    <recommendedName>
        <fullName evidence="10">tRNA dimethylallyltransferase</fullName>
        <ecNumber evidence="10">2.5.1.75</ecNumber>
    </recommendedName>
    <alternativeName>
        <fullName evidence="10">Dimethylallyl diphosphate:tRNA dimethylallyltransferase</fullName>
        <shortName evidence="10">DMAPP:tRNA dimethylallyltransferase</shortName>
        <shortName evidence="10">DMATase</shortName>
    </alternativeName>
    <alternativeName>
        <fullName evidence="10">Isopentenyl-diphosphate:tRNA isopentenyltransferase</fullName>
        <shortName evidence="10">IPP transferase</shortName>
        <shortName evidence="10">IPPT</shortName>
        <shortName evidence="10">IPTase</shortName>
    </alternativeName>
</protein>
<dbReference type="InterPro" id="IPR039657">
    <property type="entry name" value="Dimethylallyltransferase"/>
</dbReference>
<keyword evidence="8 10" id="KW-0460">Magnesium</keyword>
<dbReference type="PANTHER" id="PTHR11088">
    <property type="entry name" value="TRNA DIMETHYLALLYLTRANSFERASE"/>
    <property type="match status" value="1"/>
</dbReference>
<reference evidence="14 15" key="1">
    <citation type="journal article" date="2016" name="Nat. Commun.">
        <title>Thousands of microbial genomes shed light on interconnected biogeochemical processes in an aquifer system.</title>
        <authorList>
            <person name="Anantharaman K."/>
            <person name="Brown C.T."/>
            <person name="Hug L.A."/>
            <person name="Sharon I."/>
            <person name="Castelle C.J."/>
            <person name="Probst A.J."/>
            <person name="Thomas B.C."/>
            <person name="Singh A."/>
            <person name="Wilkins M.J."/>
            <person name="Karaoz U."/>
            <person name="Brodie E.L."/>
            <person name="Williams K.H."/>
            <person name="Hubbard S.S."/>
            <person name="Banfield J.F."/>
        </authorList>
    </citation>
    <scope>NUCLEOTIDE SEQUENCE [LARGE SCALE GENOMIC DNA]</scope>
</reference>
<dbReference type="Pfam" id="PF01715">
    <property type="entry name" value="IPPT"/>
    <property type="match status" value="1"/>
</dbReference>
<comment type="cofactor">
    <cofactor evidence="1 10">
        <name>Mg(2+)</name>
        <dbReference type="ChEBI" id="CHEBI:18420"/>
    </cofactor>
</comment>
<evidence type="ECO:0000256" key="12">
    <source>
        <dbReference type="RuleBase" id="RU003784"/>
    </source>
</evidence>
<evidence type="ECO:0000256" key="1">
    <source>
        <dbReference type="ARBA" id="ARBA00001946"/>
    </source>
</evidence>
<evidence type="ECO:0000256" key="10">
    <source>
        <dbReference type="HAMAP-Rule" id="MF_00185"/>
    </source>
</evidence>
<keyword evidence="6 10" id="KW-0547">Nucleotide-binding</keyword>
<dbReference type="PANTHER" id="PTHR11088:SF60">
    <property type="entry name" value="TRNA DIMETHYLALLYLTRANSFERASE"/>
    <property type="match status" value="1"/>
</dbReference>
<sequence length="310" mass="35474">MKNVLPKVIFIVGPTASGKTATSIFLAKKFNGEIVNADSRQVYKEMDIATAKPIRDFDKQLMGEFISDGVVHHLMDFVKPNERFTLSDYKEKANIAIADILSRGKLPIVVGGTGLYIWSLVDNLDIPKVEPNSKLRKGFDSKTLDELIKLLSNIDPETVKKIDLKNRRRVLRALEVAISSGESFVAQTTKSNPLYNSLQIGLKCNREKLYKIINNRIDQQMLSGLLEETNKLSKKYPWDLPSMSSIGYKQIGNFLRNEATIEEAVELFKRDTRRYAKRQETWFKRDKRIVWISPEDVVEAQKMVTKFLDK</sequence>
<keyword evidence="7 10" id="KW-0067">ATP-binding</keyword>
<comment type="catalytic activity">
    <reaction evidence="9 10 11">
        <text>adenosine(37) in tRNA + dimethylallyl diphosphate = N(6)-dimethylallyladenosine(37) in tRNA + diphosphate</text>
        <dbReference type="Rhea" id="RHEA:26482"/>
        <dbReference type="Rhea" id="RHEA-COMP:10162"/>
        <dbReference type="Rhea" id="RHEA-COMP:10375"/>
        <dbReference type="ChEBI" id="CHEBI:33019"/>
        <dbReference type="ChEBI" id="CHEBI:57623"/>
        <dbReference type="ChEBI" id="CHEBI:74411"/>
        <dbReference type="ChEBI" id="CHEBI:74415"/>
        <dbReference type="EC" id="2.5.1.75"/>
    </reaction>
</comment>
<gene>
    <name evidence="10" type="primary">miaA</name>
    <name evidence="14" type="ORF">A2537_01140</name>
</gene>
<dbReference type="GO" id="GO:0006400">
    <property type="term" value="P:tRNA modification"/>
    <property type="evidence" value="ECO:0007669"/>
    <property type="project" value="TreeGrafter"/>
</dbReference>
<proteinExistence type="inferred from homology"/>
<dbReference type="GO" id="GO:0005524">
    <property type="term" value="F:ATP binding"/>
    <property type="evidence" value="ECO:0007669"/>
    <property type="project" value="UniProtKB-UniRule"/>
</dbReference>
<comment type="function">
    <text evidence="2 10 12">Catalyzes the transfer of a dimethylallyl group onto the adenine at position 37 in tRNAs that read codons beginning with uridine, leading to the formation of N6-(dimethylallyl)adenosine (i(6)A).</text>
</comment>
<evidence type="ECO:0000256" key="7">
    <source>
        <dbReference type="ARBA" id="ARBA00022840"/>
    </source>
</evidence>
<comment type="subunit">
    <text evidence="10">Monomer.</text>
</comment>
<evidence type="ECO:0000256" key="3">
    <source>
        <dbReference type="ARBA" id="ARBA00005842"/>
    </source>
</evidence>
<dbReference type="Gene3D" id="3.40.50.300">
    <property type="entry name" value="P-loop containing nucleotide triphosphate hydrolases"/>
    <property type="match status" value="1"/>
</dbReference>
<comment type="caution">
    <text evidence="14">The sequence shown here is derived from an EMBL/GenBank/DDBJ whole genome shotgun (WGS) entry which is preliminary data.</text>
</comment>
<evidence type="ECO:0000256" key="13">
    <source>
        <dbReference type="RuleBase" id="RU003785"/>
    </source>
</evidence>
<evidence type="ECO:0000256" key="8">
    <source>
        <dbReference type="ARBA" id="ARBA00022842"/>
    </source>
</evidence>
<dbReference type="NCBIfam" id="TIGR00174">
    <property type="entry name" value="miaA"/>
    <property type="match status" value="1"/>
</dbReference>
<comment type="similarity">
    <text evidence="3 10 13">Belongs to the IPP transferase family.</text>
</comment>
<accession>A0A1F6NYL1</accession>
<dbReference type="InterPro" id="IPR027417">
    <property type="entry name" value="P-loop_NTPase"/>
</dbReference>
<keyword evidence="5 10" id="KW-0819">tRNA processing</keyword>
<dbReference type="Proteomes" id="UP000178490">
    <property type="component" value="Unassembled WGS sequence"/>
</dbReference>
<evidence type="ECO:0000256" key="5">
    <source>
        <dbReference type="ARBA" id="ARBA00022694"/>
    </source>
</evidence>
<organism evidence="14 15">
    <name type="scientific">Candidatus Magasanikbacteria bacterium RIFOXYD2_FULL_36_9</name>
    <dbReference type="NCBI Taxonomy" id="1798707"/>
    <lineage>
        <taxon>Bacteria</taxon>
        <taxon>Candidatus Magasanikiibacteriota</taxon>
    </lineage>
</organism>
<evidence type="ECO:0000256" key="6">
    <source>
        <dbReference type="ARBA" id="ARBA00022741"/>
    </source>
</evidence>
<dbReference type="SUPFAM" id="SSF52540">
    <property type="entry name" value="P-loop containing nucleoside triphosphate hydrolases"/>
    <property type="match status" value="1"/>
</dbReference>
<dbReference type="Gene3D" id="1.10.20.140">
    <property type="match status" value="1"/>
</dbReference>
<feature type="binding site" evidence="10">
    <location>
        <begin position="13"/>
        <end position="20"/>
    </location>
    <ligand>
        <name>ATP</name>
        <dbReference type="ChEBI" id="CHEBI:30616"/>
    </ligand>
</feature>
<dbReference type="AlphaFoldDB" id="A0A1F6NYL1"/>
<feature type="site" description="Interaction with substrate tRNA" evidence="10">
    <location>
        <position position="113"/>
    </location>
</feature>
<feature type="region of interest" description="Interaction with substrate tRNA" evidence="10">
    <location>
        <begin position="38"/>
        <end position="41"/>
    </location>
</feature>
<dbReference type="EMBL" id="MFRC01000052">
    <property type="protein sequence ID" value="OGH89009.1"/>
    <property type="molecule type" value="Genomic_DNA"/>
</dbReference>
<dbReference type="InterPro" id="IPR018022">
    <property type="entry name" value="IPT"/>
</dbReference>
<feature type="site" description="Interaction with substrate tRNA" evidence="10">
    <location>
        <position position="136"/>
    </location>
</feature>
<evidence type="ECO:0000256" key="2">
    <source>
        <dbReference type="ARBA" id="ARBA00003213"/>
    </source>
</evidence>
<keyword evidence="4 10" id="KW-0808">Transferase</keyword>
<name>A0A1F6NYL1_9BACT</name>
<dbReference type="EC" id="2.5.1.75" evidence="10"/>
<dbReference type="HAMAP" id="MF_00185">
    <property type="entry name" value="IPP_trans"/>
    <property type="match status" value="1"/>
</dbReference>
<evidence type="ECO:0000313" key="15">
    <source>
        <dbReference type="Proteomes" id="UP000178490"/>
    </source>
</evidence>
<comment type="caution">
    <text evidence="10">Lacks conserved residue(s) required for the propagation of feature annotation.</text>
</comment>
<evidence type="ECO:0000256" key="9">
    <source>
        <dbReference type="ARBA" id="ARBA00049563"/>
    </source>
</evidence>
<feature type="binding site" evidence="10">
    <location>
        <begin position="15"/>
        <end position="20"/>
    </location>
    <ligand>
        <name>substrate</name>
    </ligand>
</feature>
<evidence type="ECO:0000313" key="14">
    <source>
        <dbReference type="EMBL" id="OGH89009.1"/>
    </source>
</evidence>
<evidence type="ECO:0000256" key="11">
    <source>
        <dbReference type="RuleBase" id="RU003783"/>
    </source>
</evidence>
<dbReference type="GO" id="GO:0052381">
    <property type="term" value="F:tRNA dimethylallyltransferase activity"/>
    <property type="evidence" value="ECO:0007669"/>
    <property type="project" value="UniProtKB-UniRule"/>
</dbReference>
<evidence type="ECO:0000256" key="4">
    <source>
        <dbReference type="ARBA" id="ARBA00022679"/>
    </source>
</evidence>